<evidence type="ECO:0000313" key="2">
    <source>
        <dbReference type="EMBL" id="KAL1549701.1"/>
    </source>
</evidence>
<protein>
    <submittedName>
        <fullName evidence="2">Homeobox-DDT domain protein RLT3-like</fullName>
    </submittedName>
</protein>
<evidence type="ECO:0000313" key="3">
    <source>
        <dbReference type="Proteomes" id="UP001567538"/>
    </source>
</evidence>
<dbReference type="EMBL" id="JBEAFC010000007">
    <property type="protein sequence ID" value="KAL1549701.1"/>
    <property type="molecule type" value="Genomic_DNA"/>
</dbReference>
<comment type="caution">
    <text evidence="2">The sequence shown here is derived from an EMBL/GenBank/DDBJ whole genome shotgun (WGS) entry which is preliminary data.</text>
</comment>
<organism evidence="2 3">
    <name type="scientific">Salvia divinorum</name>
    <name type="common">Maria pastora</name>
    <name type="synonym">Diviner's sage</name>
    <dbReference type="NCBI Taxonomy" id="28513"/>
    <lineage>
        <taxon>Eukaryota</taxon>
        <taxon>Viridiplantae</taxon>
        <taxon>Streptophyta</taxon>
        <taxon>Embryophyta</taxon>
        <taxon>Tracheophyta</taxon>
        <taxon>Spermatophyta</taxon>
        <taxon>Magnoliopsida</taxon>
        <taxon>eudicotyledons</taxon>
        <taxon>Gunneridae</taxon>
        <taxon>Pentapetalae</taxon>
        <taxon>asterids</taxon>
        <taxon>lamiids</taxon>
        <taxon>Lamiales</taxon>
        <taxon>Lamiaceae</taxon>
        <taxon>Nepetoideae</taxon>
        <taxon>Mentheae</taxon>
        <taxon>Salviinae</taxon>
        <taxon>Salvia</taxon>
        <taxon>Salvia subgen. Calosphace</taxon>
    </lineage>
</organism>
<feature type="region of interest" description="Disordered" evidence="1">
    <location>
        <begin position="1"/>
        <end position="33"/>
    </location>
</feature>
<name>A0ABD1H3V2_SALDI</name>
<accession>A0ABD1H3V2</accession>
<reference evidence="2 3" key="1">
    <citation type="submission" date="2024-06" db="EMBL/GenBank/DDBJ databases">
        <title>A chromosome level genome sequence of Diviner's sage (Salvia divinorum).</title>
        <authorList>
            <person name="Ford S.A."/>
            <person name="Ro D.-K."/>
            <person name="Ness R.W."/>
            <person name="Phillips M.A."/>
        </authorList>
    </citation>
    <scope>NUCLEOTIDE SEQUENCE [LARGE SCALE GENOMIC DNA]</scope>
    <source>
        <strain evidence="2">SAF-2024a</strain>
        <tissue evidence="2">Leaf</tissue>
    </source>
</reference>
<dbReference type="Proteomes" id="UP001567538">
    <property type="component" value="Unassembled WGS sequence"/>
</dbReference>
<gene>
    <name evidence="2" type="ORF">AAHA92_17772</name>
</gene>
<dbReference type="AlphaFoldDB" id="A0ABD1H3V2"/>
<proteinExistence type="predicted"/>
<sequence>MGKKNRQKYNKEFGNAEGIHNSRSRAADQKTKSKRNQYIFMNENDYRNRLQQLLYTPEDIFAKIFRKDGPPLGDEFDPLPSNAFPGGSTSET</sequence>
<evidence type="ECO:0000256" key="1">
    <source>
        <dbReference type="SAM" id="MobiDB-lite"/>
    </source>
</evidence>
<feature type="region of interest" description="Disordered" evidence="1">
    <location>
        <begin position="71"/>
        <end position="92"/>
    </location>
</feature>
<keyword evidence="3" id="KW-1185">Reference proteome</keyword>